<dbReference type="InterPro" id="IPR005119">
    <property type="entry name" value="LysR_subst-bd"/>
</dbReference>
<organism evidence="6 7">
    <name type="scientific">Diaphorobacter ruginosibacter</name>
    <dbReference type="NCBI Taxonomy" id="1715720"/>
    <lineage>
        <taxon>Bacteria</taxon>
        <taxon>Pseudomonadati</taxon>
        <taxon>Pseudomonadota</taxon>
        <taxon>Betaproteobacteria</taxon>
        <taxon>Burkholderiales</taxon>
        <taxon>Comamonadaceae</taxon>
        <taxon>Diaphorobacter</taxon>
    </lineage>
</organism>
<feature type="domain" description="HTH lysR-type" evidence="5">
    <location>
        <begin position="6"/>
        <end position="63"/>
    </location>
</feature>
<dbReference type="Proteomes" id="UP000515811">
    <property type="component" value="Chromosome"/>
</dbReference>
<evidence type="ECO:0000256" key="2">
    <source>
        <dbReference type="ARBA" id="ARBA00023015"/>
    </source>
</evidence>
<evidence type="ECO:0000313" key="7">
    <source>
        <dbReference type="Proteomes" id="UP000515811"/>
    </source>
</evidence>
<evidence type="ECO:0000313" key="6">
    <source>
        <dbReference type="EMBL" id="QNN56411.1"/>
    </source>
</evidence>
<dbReference type="SUPFAM" id="SSF46785">
    <property type="entry name" value="Winged helix' DNA-binding domain"/>
    <property type="match status" value="1"/>
</dbReference>
<comment type="similarity">
    <text evidence="1">Belongs to the LysR transcriptional regulatory family.</text>
</comment>
<dbReference type="GO" id="GO:0003677">
    <property type="term" value="F:DNA binding"/>
    <property type="evidence" value="ECO:0007669"/>
    <property type="project" value="UniProtKB-KW"/>
</dbReference>
<dbReference type="GO" id="GO:0003700">
    <property type="term" value="F:DNA-binding transcription factor activity"/>
    <property type="evidence" value="ECO:0007669"/>
    <property type="project" value="InterPro"/>
</dbReference>
<keyword evidence="3" id="KW-0238">DNA-binding</keyword>
<accession>A0A7G9RLD6</accession>
<name>A0A7G9RLD6_9BURK</name>
<dbReference type="AlphaFoldDB" id="A0A7G9RLD6"/>
<dbReference type="PRINTS" id="PR00039">
    <property type="entry name" value="HTHLYSR"/>
</dbReference>
<dbReference type="Pfam" id="PF00126">
    <property type="entry name" value="HTH_1"/>
    <property type="match status" value="1"/>
</dbReference>
<gene>
    <name evidence="6" type="ORF">H9K76_17960</name>
</gene>
<evidence type="ECO:0000256" key="3">
    <source>
        <dbReference type="ARBA" id="ARBA00023125"/>
    </source>
</evidence>
<keyword evidence="4" id="KW-0804">Transcription</keyword>
<proteinExistence type="inferred from homology"/>
<dbReference type="PANTHER" id="PTHR30118:SF15">
    <property type="entry name" value="TRANSCRIPTIONAL REGULATORY PROTEIN"/>
    <property type="match status" value="1"/>
</dbReference>
<evidence type="ECO:0000259" key="5">
    <source>
        <dbReference type="PROSITE" id="PS50931"/>
    </source>
</evidence>
<dbReference type="RefSeq" id="WP_187596677.1">
    <property type="nucleotide sequence ID" value="NZ_CP060714.1"/>
</dbReference>
<dbReference type="KEGG" id="drg:H9K76_17960"/>
<dbReference type="EMBL" id="CP060714">
    <property type="protein sequence ID" value="QNN56411.1"/>
    <property type="molecule type" value="Genomic_DNA"/>
</dbReference>
<dbReference type="InterPro" id="IPR037402">
    <property type="entry name" value="YidZ_PBP2"/>
</dbReference>
<dbReference type="InterPro" id="IPR036388">
    <property type="entry name" value="WH-like_DNA-bd_sf"/>
</dbReference>
<dbReference type="InterPro" id="IPR050389">
    <property type="entry name" value="LysR-type_TF"/>
</dbReference>
<dbReference type="PROSITE" id="PS50931">
    <property type="entry name" value="HTH_LYSR"/>
    <property type="match status" value="1"/>
</dbReference>
<evidence type="ECO:0000256" key="1">
    <source>
        <dbReference type="ARBA" id="ARBA00009437"/>
    </source>
</evidence>
<dbReference type="CDD" id="cd08417">
    <property type="entry name" value="PBP2_Nitroaromatics_like"/>
    <property type="match status" value="1"/>
</dbReference>
<keyword evidence="7" id="KW-1185">Reference proteome</keyword>
<dbReference type="InterPro" id="IPR036390">
    <property type="entry name" value="WH_DNA-bd_sf"/>
</dbReference>
<dbReference type="InterPro" id="IPR000847">
    <property type="entry name" value="LysR_HTH_N"/>
</dbReference>
<keyword evidence="2" id="KW-0805">Transcription regulation</keyword>
<reference evidence="6 7" key="1">
    <citation type="submission" date="2020-08" db="EMBL/GenBank/DDBJ databases">
        <title>Genome sequence of Diaphorobacter ruginosibacter DSM 27467T.</title>
        <authorList>
            <person name="Hyun D.-W."/>
            <person name="Bae J.-W."/>
        </authorList>
    </citation>
    <scope>NUCLEOTIDE SEQUENCE [LARGE SCALE GENOMIC DNA]</scope>
    <source>
        <strain evidence="6 7">DSM 27467</strain>
    </source>
</reference>
<sequence length="311" mass="34289">MNLSAVDLNLLVVFDALHATRNVTAAAQRLHRAQPSVSNALSRLRSLFGDELFVRSVGGMQPTELARDLAPLVTQVLEQVRHALTLGVPFDPATAGDRCMTIAASDYADIVLVPHLLALMRRQAPGVDLRVVALERGAIYHQLDDGEVDVAIGGHLQPPKRMLQELLFSEEFVCIADRSNPRLAGKRMTLKRYLELPHALFVPSNDGSRRGVVDSRLDGLGTGLRRRVAATFAHVVALPFAVRGTDLVATMAEKVARQFPMEQLGIWPLPKELGPLRFDVDMVYSPRTRNEAAAIWLRDCLREASEGLRRA</sequence>
<dbReference type="Gene3D" id="3.40.190.10">
    <property type="entry name" value="Periplasmic binding protein-like II"/>
    <property type="match status" value="2"/>
</dbReference>
<protein>
    <submittedName>
        <fullName evidence="6">LysR family transcriptional regulator</fullName>
    </submittedName>
</protein>
<dbReference type="Gene3D" id="1.10.10.10">
    <property type="entry name" value="Winged helix-like DNA-binding domain superfamily/Winged helix DNA-binding domain"/>
    <property type="match status" value="1"/>
</dbReference>
<dbReference type="Pfam" id="PF03466">
    <property type="entry name" value="LysR_substrate"/>
    <property type="match status" value="1"/>
</dbReference>
<evidence type="ECO:0000256" key="4">
    <source>
        <dbReference type="ARBA" id="ARBA00023163"/>
    </source>
</evidence>
<dbReference type="PANTHER" id="PTHR30118">
    <property type="entry name" value="HTH-TYPE TRANSCRIPTIONAL REGULATOR LEUO-RELATED"/>
    <property type="match status" value="1"/>
</dbReference>
<dbReference type="SUPFAM" id="SSF53850">
    <property type="entry name" value="Periplasmic binding protein-like II"/>
    <property type="match status" value="1"/>
</dbReference>